<protein>
    <recommendedName>
        <fullName evidence="4">HEAT repeat domain-containing protein</fullName>
    </recommendedName>
</protein>
<evidence type="ECO:0008006" key="4">
    <source>
        <dbReference type="Google" id="ProtNLM"/>
    </source>
</evidence>
<accession>A0ABR9HSS9</accession>
<evidence type="ECO:0000313" key="2">
    <source>
        <dbReference type="EMBL" id="MBE1493982.1"/>
    </source>
</evidence>
<feature type="region of interest" description="Disordered" evidence="1">
    <location>
        <begin position="140"/>
        <end position="172"/>
    </location>
</feature>
<feature type="compositionally biased region" description="Polar residues" evidence="1">
    <location>
        <begin position="157"/>
        <end position="172"/>
    </location>
</feature>
<name>A0ABR9HSS9_9PSEU</name>
<evidence type="ECO:0000313" key="3">
    <source>
        <dbReference type="Proteomes" id="UP000631670"/>
    </source>
</evidence>
<reference evidence="2 3" key="1">
    <citation type="submission" date="2020-10" db="EMBL/GenBank/DDBJ databases">
        <title>Sequencing the genomes of 1000 actinobacteria strains.</title>
        <authorList>
            <person name="Klenk H.-P."/>
        </authorList>
    </citation>
    <scope>NUCLEOTIDE SEQUENCE [LARGE SCALE GENOMIC DNA]</scope>
    <source>
        <strain evidence="2 3">DSM 44653</strain>
    </source>
</reference>
<keyword evidence="3" id="KW-1185">Reference proteome</keyword>
<comment type="caution">
    <text evidence="2">The sequence shown here is derived from an EMBL/GenBank/DDBJ whole genome shotgun (WGS) entry which is preliminary data.</text>
</comment>
<gene>
    <name evidence="2" type="ORF">H4696_001082</name>
</gene>
<dbReference type="RefSeq" id="WP_225955596.1">
    <property type="nucleotide sequence ID" value="NZ_JADBEG010000001.1"/>
</dbReference>
<proteinExistence type="predicted"/>
<dbReference type="Proteomes" id="UP000631670">
    <property type="component" value="Unassembled WGS sequence"/>
</dbReference>
<sequence length="256" mass="28436">MRRDYRWDRQVDERAVYLARLVLDVELSIDPIVEQLWRTGRNTGYDGNRFGQSVDVLAALARIPVTAAVDALREYVGEGERWVEVLQAVAGTWPGEWWDDLAPIDVPSASWRCPSLSYRDAPVAGLLSLLADPDTSSETLSAVPTSWPSARTCGGSDWSTRSRNRTRGTLPSSLWHRSPHSYERAAYVNALLTLDPDTTRQQLPDALADCEGDVRMAAARHAPLTGEVRRRLGRLRDSPIENTDVRAAAAERLASV</sequence>
<feature type="compositionally biased region" description="Polar residues" evidence="1">
    <location>
        <begin position="140"/>
        <end position="149"/>
    </location>
</feature>
<evidence type="ECO:0000256" key="1">
    <source>
        <dbReference type="SAM" id="MobiDB-lite"/>
    </source>
</evidence>
<dbReference type="EMBL" id="JADBEG010000001">
    <property type="protein sequence ID" value="MBE1493982.1"/>
    <property type="molecule type" value="Genomic_DNA"/>
</dbReference>
<organism evidence="2 3">
    <name type="scientific">Amycolatopsis lexingtonensis</name>
    <dbReference type="NCBI Taxonomy" id="218822"/>
    <lineage>
        <taxon>Bacteria</taxon>
        <taxon>Bacillati</taxon>
        <taxon>Actinomycetota</taxon>
        <taxon>Actinomycetes</taxon>
        <taxon>Pseudonocardiales</taxon>
        <taxon>Pseudonocardiaceae</taxon>
        <taxon>Amycolatopsis</taxon>
    </lineage>
</organism>